<dbReference type="Proteomes" id="UP001279734">
    <property type="component" value="Unassembled WGS sequence"/>
</dbReference>
<dbReference type="EMBL" id="BSYO01000030">
    <property type="protein sequence ID" value="GMH26193.1"/>
    <property type="molecule type" value="Genomic_DNA"/>
</dbReference>
<dbReference type="InterPro" id="IPR029058">
    <property type="entry name" value="AB_hydrolase_fold"/>
</dbReference>
<name>A0AAD3T9X3_NEPGR</name>
<reference evidence="1" key="1">
    <citation type="submission" date="2023-05" db="EMBL/GenBank/DDBJ databases">
        <title>Nepenthes gracilis genome sequencing.</title>
        <authorList>
            <person name="Fukushima K."/>
        </authorList>
    </citation>
    <scope>NUCLEOTIDE SEQUENCE</scope>
    <source>
        <strain evidence="1">SING2019-196</strain>
    </source>
</reference>
<protein>
    <submittedName>
        <fullName evidence="1">Uncharacterized protein</fullName>
    </submittedName>
</protein>
<sequence length="156" mass="17962">MNRTHADIEAAYRNLMDAYGVKEEDIILYGQSIGSKPAVELATRLPCLRAVVLHSLMLSGLRDMYPVKRTYRLTFVRWPLQRGDVPRVLRLFEEVHYQSSGCHVFEIYPMKADINHIPLTAKIVLTMHSIIKTEKSSIDSMEMLKSSSERKDPERV</sequence>
<dbReference type="Gene3D" id="3.40.50.1820">
    <property type="entry name" value="alpha/beta hydrolase"/>
    <property type="match status" value="1"/>
</dbReference>
<organism evidence="1 2">
    <name type="scientific">Nepenthes gracilis</name>
    <name type="common">Slender pitcher plant</name>
    <dbReference type="NCBI Taxonomy" id="150966"/>
    <lineage>
        <taxon>Eukaryota</taxon>
        <taxon>Viridiplantae</taxon>
        <taxon>Streptophyta</taxon>
        <taxon>Embryophyta</taxon>
        <taxon>Tracheophyta</taxon>
        <taxon>Spermatophyta</taxon>
        <taxon>Magnoliopsida</taxon>
        <taxon>eudicotyledons</taxon>
        <taxon>Gunneridae</taxon>
        <taxon>Pentapetalae</taxon>
        <taxon>Caryophyllales</taxon>
        <taxon>Nepenthaceae</taxon>
        <taxon>Nepenthes</taxon>
    </lineage>
</organism>
<keyword evidence="2" id="KW-1185">Reference proteome</keyword>
<dbReference type="PANTHER" id="PTHR12277:SF81">
    <property type="entry name" value="PROTEIN ABHD13"/>
    <property type="match status" value="1"/>
</dbReference>
<comment type="caution">
    <text evidence="1">The sequence shown here is derived from an EMBL/GenBank/DDBJ whole genome shotgun (WGS) entry which is preliminary data.</text>
</comment>
<dbReference type="SUPFAM" id="SSF53474">
    <property type="entry name" value="alpha/beta-Hydrolases"/>
    <property type="match status" value="1"/>
</dbReference>
<accession>A0AAD3T9X3</accession>
<evidence type="ECO:0000313" key="1">
    <source>
        <dbReference type="EMBL" id="GMH26193.1"/>
    </source>
</evidence>
<gene>
    <name evidence="1" type="ORF">Nepgr_028036</name>
</gene>
<proteinExistence type="predicted"/>
<dbReference type="PANTHER" id="PTHR12277">
    <property type="entry name" value="ALPHA/BETA HYDROLASE DOMAIN-CONTAINING PROTEIN"/>
    <property type="match status" value="1"/>
</dbReference>
<evidence type="ECO:0000313" key="2">
    <source>
        <dbReference type="Proteomes" id="UP001279734"/>
    </source>
</evidence>
<dbReference type="AlphaFoldDB" id="A0AAD3T9X3"/>